<evidence type="ECO:0000313" key="2">
    <source>
        <dbReference type="EMBL" id="PJA37231.1"/>
    </source>
</evidence>
<sequence length="223" mass="25211">MGMRFFKTSSRSESEAGMTLIELLVVISIIVISAGVIFPVWSRYYRNQEIKAEAEKIADDCRLARNKAINNEQAEFTGSQDYVIEGYYIFIDNPPLFGSAQPGNTTYYLKRVIRNKTTGVYVPASDPQTLFESSILLSDVKIYRGQNETIDSVYFKLPFGKLTFYRHEPSDDTAVEVNSQTGCPAETGSGACSVYYLKKDNVDNYYFKLIITKEGTILLEKED</sequence>
<dbReference type="SUPFAM" id="SSF54523">
    <property type="entry name" value="Pili subunits"/>
    <property type="match status" value="1"/>
</dbReference>
<dbReference type="NCBIfam" id="TIGR02532">
    <property type="entry name" value="IV_pilin_GFxxxE"/>
    <property type="match status" value="1"/>
</dbReference>
<organism evidence="2 3">
    <name type="scientific">candidate division WWE3 bacterium CG_4_9_14_3_um_filter_43_9</name>
    <dbReference type="NCBI Taxonomy" id="1975082"/>
    <lineage>
        <taxon>Bacteria</taxon>
        <taxon>Katanobacteria</taxon>
    </lineage>
</organism>
<keyword evidence="1" id="KW-0472">Membrane</keyword>
<dbReference type="Gene3D" id="3.30.700.10">
    <property type="entry name" value="Glycoprotein, Type 4 Pilin"/>
    <property type="match status" value="1"/>
</dbReference>
<dbReference type="Proteomes" id="UP000230538">
    <property type="component" value="Unassembled WGS sequence"/>
</dbReference>
<dbReference type="PROSITE" id="PS00409">
    <property type="entry name" value="PROKAR_NTER_METHYL"/>
    <property type="match status" value="1"/>
</dbReference>
<keyword evidence="1" id="KW-0812">Transmembrane</keyword>
<keyword evidence="1" id="KW-1133">Transmembrane helix</keyword>
<evidence type="ECO:0008006" key="4">
    <source>
        <dbReference type="Google" id="ProtNLM"/>
    </source>
</evidence>
<dbReference type="InterPro" id="IPR012902">
    <property type="entry name" value="N_methyl_site"/>
</dbReference>
<dbReference type="AlphaFoldDB" id="A0A2M7WW38"/>
<feature type="transmembrane region" description="Helical" evidence="1">
    <location>
        <begin position="20"/>
        <end position="41"/>
    </location>
</feature>
<evidence type="ECO:0000256" key="1">
    <source>
        <dbReference type="SAM" id="Phobius"/>
    </source>
</evidence>
<protein>
    <recommendedName>
        <fullName evidence="4">General secretion pathway GspH domain-containing protein</fullName>
    </recommendedName>
</protein>
<comment type="caution">
    <text evidence="2">The sequence shown here is derived from an EMBL/GenBank/DDBJ whole genome shotgun (WGS) entry which is preliminary data.</text>
</comment>
<dbReference type="EMBL" id="PFXB01000119">
    <property type="protein sequence ID" value="PJA37231.1"/>
    <property type="molecule type" value="Genomic_DNA"/>
</dbReference>
<proteinExistence type="predicted"/>
<accession>A0A2M7WW38</accession>
<gene>
    <name evidence="2" type="ORF">CO181_04370</name>
</gene>
<evidence type="ECO:0000313" key="3">
    <source>
        <dbReference type="Proteomes" id="UP000230538"/>
    </source>
</evidence>
<name>A0A2M7WW38_UNCKA</name>
<dbReference type="InterPro" id="IPR045584">
    <property type="entry name" value="Pilin-like"/>
</dbReference>
<reference evidence="3" key="1">
    <citation type="submission" date="2017-09" db="EMBL/GenBank/DDBJ databases">
        <title>Depth-based differentiation of microbial function through sediment-hosted aquifers and enrichment of novel symbionts in the deep terrestrial subsurface.</title>
        <authorList>
            <person name="Probst A.J."/>
            <person name="Ladd B."/>
            <person name="Jarett J.K."/>
            <person name="Geller-Mcgrath D.E."/>
            <person name="Sieber C.M.K."/>
            <person name="Emerson J.B."/>
            <person name="Anantharaman K."/>
            <person name="Thomas B.C."/>
            <person name="Malmstrom R."/>
            <person name="Stieglmeier M."/>
            <person name="Klingl A."/>
            <person name="Woyke T."/>
            <person name="Ryan C.M."/>
            <person name="Banfield J.F."/>
        </authorList>
    </citation>
    <scope>NUCLEOTIDE SEQUENCE [LARGE SCALE GENOMIC DNA]</scope>
</reference>